<evidence type="ECO:0000313" key="3">
    <source>
        <dbReference type="Proteomes" id="UP000027473"/>
    </source>
</evidence>
<evidence type="ECO:0000313" key="2">
    <source>
        <dbReference type="EMBL" id="KDE61833.1"/>
    </source>
</evidence>
<evidence type="ECO:0000259" key="1">
    <source>
        <dbReference type="Pfam" id="PF18145"/>
    </source>
</evidence>
<dbReference type="RefSeq" id="WP_035905129.1">
    <property type="nucleotide sequence ID" value="NZ_JAAC01000154.1"/>
</dbReference>
<dbReference type="Proteomes" id="UP000027473">
    <property type="component" value="Unassembled WGS sequence"/>
</dbReference>
<feature type="domain" description="SMODS-associated and fused to various effectors" evidence="1">
    <location>
        <begin position="304"/>
        <end position="497"/>
    </location>
</feature>
<comment type="caution">
    <text evidence="2">The sequence shown here is derived from an EMBL/GenBank/DDBJ whole genome shotgun (WGS) entry which is preliminary data.</text>
</comment>
<name>A0AB73BUI0_9FUSO</name>
<accession>A0AB73BUI0</accession>
<dbReference type="InterPro" id="IPR040836">
    <property type="entry name" value="SAVED"/>
</dbReference>
<dbReference type="EMBL" id="JAAC01000154">
    <property type="protein sequence ID" value="KDE61833.1"/>
    <property type="molecule type" value="Genomic_DNA"/>
</dbReference>
<reference evidence="2 3" key="1">
    <citation type="submission" date="2014-01" db="EMBL/GenBank/DDBJ databases">
        <title>Comparative genomics of Fusobacterium necrophorum wild isolates.</title>
        <authorList>
            <person name="Kittichotirat W."/>
            <person name="Bumgarner R.E."/>
            <person name="Lawrence P."/>
        </authorList>
    </citation>
    <scope>NUCLEOTIDE SEQUENCE [LARGE SCALE GENOMIC DNA]</scope>
    <source>
        <strain evidence="2 3">BL</strain>
    </source>
</reference>
<dbReference type="AlphaFoldDB" id="A0AB73BUI0"/>
<proteinExistence type="predicted"/>
<dbReference type="Pfam" id="PF18145">
    <property type="entry name" value="SAVED"/>
    <property type="match status" value="1"/>
</dbReference>
<dbReference type="NCBIfam" id="NF033611">
    <property type="entry name" value="SAVED"/>
    <property type="match status" value="1"/>
</dbReference>
<gene>
    <name evidence="2" type="ORF">FUSO3_09655</name>
</gene>
<sequence length="507" mass="59337">MMKAIDARQYGDEYQQLVFWKYALMMLNGTSEIESIGFECNKIKTFDDIVISYSKPQKFRSSEITKEYIQVKFHMKDNNVFTLENLLDPSFINASRNSFLDNVVATYKKLGTEFTNSVFIIYTVWDIKQGDVLNNLVNNTDSTIDLKELFKGKTKNSKMGKIRENLQKKLGVDENELKCIMGQIKIFSRKEKIDKLVEKLNHQLEKQGLNLIRNSTYLNPYSQLIQKLSQAGDNCFDKESLTRILKKENLYISKKDKTELVIRSYNRDKDHQYAEDKNILKLENYFDGRFLKLEYQWEKTIYPLIKNFITKKCLEDKEYHILLDANPTIAFMTGRILDMKTAIKIVPKQREENGLKVWEKKEGKENYPKAIYSEDIINNTVNDVAIVISFSRDIISDVKEYLIEEKKEVGRILHFRLESTDSSSVIDGTHAYQLTNQIKNIIDQRKLSEKRSILHIFMACPNAIVFLLARYSLSFGKVQLYEHDFKGEKNSSYYPTMMLSAKKMELL</sequence>
<protein>
    <recommendedName>
        <fullName evidence="1">SMODS-associated and fused to various effectors domain-containing protein</fullName>
    </recommendedName>
</protein>
<organism evidence="2 3">
    <name type="scientific">Fusobacterium necrophorum BL</name>
    <dbReference type="NCBI Taxonomy" id="1441732"/>
    <lineage>
        <taxon>Bacteria</taxon>
        <taxon>Fusobacteriati</taxon>
        <taxon>Fusobacteriota</taxon>
        <taxon>Fusobacteriia</taxon>
        <taxon>Fusobacteriales</taxon>
        <taxon>Fusobacteriaceae</taxon>
        <taxon>Fusobacterium</taxon>
    </lineage>
</organism>